<dbReference type="EMBL" id="CP016438">
    <property type="protein sequence ID" value="ANS70156.1"/>
    <property type="molecule type" value="Genomic_DNA"/>
</dbReference>
<name>A0A1B1MNI8_STRLN</name>
<reference evidence="1 2" key="1">
    <citation type="submission" date="2016-07" db="EMBL/GenBank/DDBJ databases">
        <title>Enhancement of antibiotic productionsby engineered nitrateutilization in actinobacteria.</title>
        <authorList>
            <person name="Meng S.C."/>
        </authorList>
    </citation>
    <scope>NUCLEOTIDE SEQUENCE [LARGE SCALE GENOMIC DNA]</scope>
    <source>
        <strain evidence="1 2">NRRL 2936</strain>
    </source>
</reference>
<sequence length="169" mass="19605">MTAQDFPGRAVPGDVRMARPLLHRFMTATQRAFPAKQFGYFLATRPGGAPVEFVLMADNVRDTWSDRFSHYGRYFEDHADAGFVGSPQETYRVQRYIRERGLHAVGVFHSHRRHPALLTSVDADLHPSPDLWHLIVMLRNPRYPQVRAFRVEPGQRIREVDMITYEEAR</sequence>
<dbReference type="Gene3D" id="3.40.140.10">
    <property type="entry name" value="Cytidine Deaminase, domain 2"/>
    <property type="match status" value="1"/>
</dbReference>
<gene>
    <name evidence="1" type="ORF">SLINC_7932</name>
</gene>
<dbReference type="RefSeq" id="WP_067443652.1">
    <property type="nucleotide sequence ID" value="NZ_CP016438.1"/>
</dbReference>
<dbReference type="SUPFAM" id="SSF102712">
    <property type="entry name" value="JAB1/MPN domain"/>
    <property type="match status" value="1"/>
</dbReference>
<protein>
    <submittedName>
        <fullName evidence="1">Uncharacterized protein</fullName>
    </submittedName>
</protein>
<accession>A0A1B1MNI8</accession>
<proteinExistence type="predicted"/>
<dbReference type="KEGG" id="sls:SLINC_7932"/>
<dbReference type="AlphaFoldDB" id="A0A1B1MNI8"/>
<dbReference type="STRING" id="1915.SLINC_7932"/>
<organism evidence="1 2">
    <name type="scientific">Streptomyces lincolnensis</name>
    <dbReference type="NCBI Taxonomy" id="1915"/>
    <lineage>
        <taxon>Bacteria</taxon>
        <taxon>Bacillati</taxon>
        <taxon>Actinomycetota</taxon>
        <taxon>Actinomycetes</taxon>
        <taxon>Kitasatosporales</taxon>
        <taxon>Streptomycetaceae</taxon>
        <taxon>Streptomyces</taxon>
    </lineage>
</organism>
<evidence type="ECO:0000313" key="1">
    <source>
        <dbReference type="EMBL" id="ANS70156.1"/>
    </source>
</evidence>
<dbReference type="OrthoDB" id="5180890at2"/>
<keyword evidence="2" id="KW-1185">Reference proteome</keyword>
<dbReference type="Proteomes" id="UP000092598">
    <property type="component" value="Chromosome"/>
</dbReference>
<evidence type="ECO:0000313" key="2">
    <source>
        <dbReference type="Proteomes" id="UP000092598"/>
    </source>
</evidence>